<dbReference type="Pfam" id="PF01510">
    <property type="entry name" value="Amidase_2"/>
    <property type="match status" value="1"/>
</dbReference>
<protein>
    <submittedName>
        <fullName evidence="4">N-acetylmuramoyl-L-alanine amidase</fullName>
    </submittedName>
</protein>
<dbReference type="InterPro" id="IPR006619">
    <property type="entry name" value="PGRP_domain_met/bac"/>
</dbReference>
<evidence type="ECO:0000313" key="4">
    <source>
        <dbReference type="EMBL" id="PTQ89811.1"/>
    </source>
</evidence>
<feature type="domain" description="Peptidoglycan recognition protein family" evidence="3">
    <location>
        <begin position="8"/>
        <end position="139"/>
    </location>
</feature>
<comment type="caution">
    <text evidence="4">The sequence shown here is derived from an EMBL/GenBank/DDBJ whole genome shotgun (WGS) entry which is preliminary data.</text>
</comment>
<dbReference type="CDD" id="cd06583">
    <property type="entry name" value="PGRP"/>
    <property type="match status" value="1"/>
</dbReference>
<evidence type="ECO:0000313" key="5">
    <source>
        <dbReference type="Proteomes" id="UP000244223"/>
    </source>
</evidence>
<dbReference type="AlphaFoldDB" id="A0A2T5J0L7"/>
<dbReference type="Proteomes" id="UP000244223">
    <property type="component" value="Unassembled WGS sequence"/>
</dbReference>
<dbReference type="GO" id="GO:0008745">
    <property type="term" value="F:N-acetylmuramoyl-L-alanine amidase activity"/>
    <property type="evidence" value="ECO:0007669"/>
    <property type="project" value="InterPro"/>
</dbReference>
<evidence type="ECO:0000259" key="3">
    <source>
        <dbReference type="SMART" id="SM00701"/>
    </source>
</evidence>
<dbReference type="InterPro" id="IPR002502">
    <property type="entry name" value="Amidase_domain"/>
</dbReference>
<dbReference type="PANTHER" id="PTHR11022">
    <property type="entry name" value="PEPTIDOGLYCAN RECOGNITION PROTEIN"/>
    <property type="match status" value="1"/>
</dbReference>
<reference evidence="4 5" key="1">
    <citation type="submission" date="2018-04" db="EMBL/GenBank/DDBJ databases">
        <title>Genomic Encyclopedia of Archaeal and Bacterial Type Strains, Phase II (KMG-II): from individual species to whole genera.</title>
        <authorList>
            <person name="Goeker M."/>
        </authorList>
    </citation>
    <scope>NUCLEOTIDE SEQUENCE [LARGE SCALE GENOMIC DNA]</scope>
    <source>
        <strain evidence="4 5">DSM 5822</strain>
    </source>
</reference>
<dbReference type="GO" id="GO:0009253">
    <property type="term" value="P:peptidoglycan catabolic process"/>
    <property type="evidence" value="ECO:0007669"/>
    <property type="project" value="InterPro"/>
</dbReference>
<organism evidence="4 5">
    <name type="scientific">Agitococcus lubricus</name>
    <dbReference type="NCBI Taxonomy" id="1077255"/>
    <lineage>
        <taxon>Bacteria</taxon>
        <taxon>Pseudomonadati</taxon>
        <taxon>Pseudomonadota</taxon>
        <taxon>Gammaproteobacteria</taxon>
        <taxon>Moraxellales</taxon>
        <taxon>Moraxellaceae</taxon>
        <taxon>Agitococcus</taxon>
    </lineage>
</organism>
<dbReference type="SMART" id="SM00701">
    <property type="entry name" value="PGRP"/>
    <property type="match status" value="1"/>
</dbReference>
<sequence length="169" mass="18735">MTVEIKNCPILLPLNKLQARAKLTQFIAVHCSATKATQDIGVVEIDQMHKQRGFACVGYHYVIRRNGTIERGRPVNTVGAHVEGYNSVSIGICMVGGLNAKGKGENNFTQSQFASLRDLVAELKKTYQVAKVQGHRDFSKDLNFDGKITSNEWMKECPCFDVAEFLAAK</sequence>
<dbReference type="InterPro" id="IPR036505">
    <property type="entry name" value="Amidase/PGRP_sf"/>
</dbReference>
<dbReference type="PANTHER" id="PTHR11022:SF41">
    <property type="entry name" value="PEPTIDOGLYCAN-RECOGNITION PROTEIN LC-RELATED"/>
    <property type="match status" value="1"/>
</dbReference>
<proteinExistence type="inferred from homology"/>
<dbReference type="SUPFAM" id="SSF55846">
    <property type="entry name" value="N-acetylmuramoyl-L-alanine amidase-like"/>
    <property type="match status" value="1"/>
</dbReference>
<dbReference type="SMART" id="SM00644">
    <property type="entry name" value="Ami_2"/>
    <property type="match status" value="1"/>
</dbReference>
<evidence type="ECO:0000256" key="1">
    <source>
        <dbReference type="ARBA" id="ARBA00007553"/>
    </source>
</evidence>
<dbReference type="OrthoDB" id="9812621at2"/>
<keyword evidence="5" id="KW-1185">Reference proteome</keyword>
<dbReference type="EMBL" id="QAON01000005">
    <property type="protein sequence ID" value="PTQ89811.1"/>
    <property type="molecule type" value="Genomic_DNA"/>
</dbReference>
<evidence type="ECO:0000259" key="2">
    <source>
        <dbReference type="SMART" id="SM00644"/>
    </source>
</evidence>
<dbReference type="GO" id="GO:0008270">
    <property type="term" value="F:zinc ion binding"/>
    <property type="evidence" value="ECO:0007669"/>
    <property type="project" value="InterPro"/>
</dbReference>
<dbReference type="Gene3D" id="3.40.80.10">
    <property type="entry name" value="Peptidoglycan recognition protein-like"/>
    <property type="match status" value="1"/>
</dbReference>
<dbReference type="InterPro" id="IPR015510">
    <property type="entry name" value="PGRP"/>
</dbReference>
<comment type="similarity">
    <text evidence="1">Belongs to the N-acetylmuramoyl-L-alanine amidase 2 family.</text>
</comment>
<feature type="domain" description="N-acetylmuramoyl-L-alanine amidase" evidence="2">
    <location>
        <begin position="12"/>
        <end position="148"/>
    </location>
</feature>
<name>A0A2T5J0L7_9GAMM</name>
<accession>A0A2T5J0L7</accession>
<dbReference type="RefSeq" id="WP_107865326.1">
    <property type="nucleotide sequence ID" value="NZ_QAON01000005.1"/>
</dbReference>
<gene>
    <name evidence="4" type="ORF">C8N29_105138</name>
</gene>